<feature type="region of interest" description="Disordered" evidence="1">
    <location>
        <begin position="88"/>
        <end position="111"/>
    </location>
</feature>
<evidence type="ECO:0000256" key="1">
    <source>
        <dbReference type="SAM" id="MobiDB-lite"/>
    </source>
</evidence>
<protein>
    <submittedName>
        <fullName evidence="2">Uncharacterized protein</fullName>
    </submittedName>
</protein>
<name>A0A1A3C5X2_MYCAS</name>
<organism evidence="2 3">
    <name type="scientific">Mycobacterium asiaticum</name>
    <dbReference type="NCBI Taxonomy" id="1790"/>
    <lineage>
        <taxon>Bacteria</taxon>
        <taxon>Bacillati</taxon>
        <taxon>Actinomycetota</taxon>
        <taxon>Actinomycetes</taxon>
        <taxon>Mycobacteriales</taxon>
        <taxon>Mycobacteriaceae</taxon>
        <taxon>Mycobacterium</taxon>
    </lineage>
</organism>
<comment type="caution">
    <text evidence="2">The sequence shown here is derived from an EMBL/GenBank/DDBJ whole genome shotgun (WGS) entry which is preliminary data.</text>
</comment>
<evidence type="ECO:0000313" key="3">
    <source>
        <dbReference type="Proteomes" id="UP000093795"/>
    </source>
</evidence>
<dbReference type="PROSITE" id="PS51257">
    <property type="entry name" value="PROKAR_LIPOPROTEIN"/>
    <property type="match status" value="1"/>
</dbReference>
<dbReference type="eggNOG" id="ENOG5031JXJ">
    <property type="taxonomic scope" value="Bacteria"/>
</dbReference>
<gene>
    <name evidence="2" type="ORF">A9X01_22155</name>
</gene>
<evidence type="ECO:0000313" key="2">
    <source>
        <dbReference type="EMBL" id="OBI82499.1"/>
    </source>
</evidence>
<proteinExistence type="predicted"/>
<dbReference type="Proteomes" id="UP000093795">
    <property type="component" value="Unassembled WGS sequence"/>
</dbReference>
<feature type="region of interest" description="Disordered" evidence="1">
    <location>
        <begin position="29"/>
        <end position="58"/>
    </location>
</feature>
<dbReference type="EMBL" id="LZKQ01000166">
    <property type="protein sequence ID" value="OBI82499.1"/>
    <property type="molecule type" value="Genomic_DNA"/>
</dbReference>
<feature type="region of interest" description="Disordered" evidence="1">
    <location>
        <begin position="178"/>
        <end position="209"/>
    </location>
</feature>
<accession>A0A1A3C5X2</accession>
<dbReference type="STRING" id="1790.A5645_18150"/>
<dbReference type="OrthoDB" id="4761285at2"/>
<reference evidence="2 3" key="1">
    <citation type="submission" date="2016-06" db="EMBL/GenBank/DDBJ databases">
        <authorList>
            <person name="Kjaerup R.B."/>
            <person name="Dalgaard T.S."/>
            <person name="Juul-Madsen H.R."/>
        </authorList>
    </citation>
    <scope>NUCLEOTIDE SEQUENCE [LARGE SCALE GENOMIC DNA]</scope>
    <source>
        <strain evidence="2 3">1081914.2</strain>
    </source>
</reference>
<dbReference type="AlphaFoldDB" id="A0A1A3C5X2"/>
<sequence>MSRNRGITTKLGASATAVALLVGGCGHDAPLGPPTPSGATPLGGPPMTSTPPPPPGWKLQPVVPVSQQQAQDTVIGYLRRTLRELPPGTTLDATRYSGGTNTVPCKDDTTGNPPEEFTTIGDLKPPPGTPTDSLVASAGDIWRRWGWHVYERDGFYKPNRFGYAPDGYSLQIEARARPGEPPSLKATSPCFPAEIPRDRTPFPAILTAE</sequence>